<dbReference type="Proteomes" id="UP000694906">
    <property type="component" value="Unplaced"/>
</dbReference>
<sequence length="212" mass="22908">MAFLVSGTLQVAAQLADAQDSLGRKGKYSMHGSWVALTLSSPRVSATTVAALDHVFQALGFENHKKNEVSVQGIVEELIQFQDQLDAQGGPVSCALAALVAPSRQLRQPLPLVQELSRCEALQGCPKVFLLLSSDPGGNRDAGVEPPALPWYWHWFCAPRATPSQAAVLQIHVHTRGSVAYWDEKGSDFVQMLVEVVRANPGGDLLELLTEV</sequence>
<dbReference type="GO" id="GO:0006508">
    <property type="term" value="P:proteolysis"/>
    <property type="evidence" value="ECO:0007669"/>
    <property type="project" value="InterPro"/>
</dbReference>
<proteinExistence type="predicted"/>
<dbReference type="Gene3D" id="3.40.50.1460">
    <property type="match status" value="1"/>
</dbReference>
<dbReference type="GO" id="GO:0004197">
    <property type="term" value="F:cysteine-type endopeptidase activity"/>
    <property type="evidence" value="ECO:0007669"/>
    <property type="project" value="InterPro"/>
</dbReference>
<evidence type="ECO:0000313" key="3">
    <source>
        <dbReference type="RefSeq" id="XP_012921007.1"/>
    </source>
</evidence>
<dbReference type="KEGG" id="hgl:101700519"/>
<gene>
    <name evidence="3" type="primary">LOC101700519</name>
</gene>
<reference evidence="3" key="1">
    <citation type="submission" date="2025-08" db="UniProtKB">
        <authorList>
            <consortium name="RefSeq"/>
        </authorList>
    </citation>
    <scope>IDENTIFICATION</scope>
</reference>
<organism evidence="2 3">
    <name type="scientific">Heterocephalus glaber</name>
    <name type="common">Naked mole rat</name>
    <dbReference type="NCBI Taxonomy" id="10181"/>
    <lineage>
        <taxon>Eukaryota</taxon>
        <taxon>Metazoa</taxon>
        <taxon>Chordata</taxon>
        <taxon>Craniata</taxon>
        <taxon>Vertebrata</taxon>
        <taxon>Euteleostomi</taxon>
        <taxon>Mammalia</taxon>
        <taxon>Eutheria</taxon>
        <taxon>Euarchontoglires</taxon>
        <taxon>Glires</taxon>
        <taxon>Rodentia</taxon>
        <taxon>Hystricomorpha</taxon>
        <taxon>Bathyergidae</taxon>
        <taxon>Heterocephalus</taxon>
    </lineage>
</organism>
<evidence type="ECO:0000313" key="2">
    <source>
        <dbReference type="Proteomes" id="UP000694906"/>
    </source>
</evidence>
<dbReference type="AlphaFoldDB" id="A0AAX6QHM8"/>
<accession>A0AAX6QHM8</accession>
<feature type="domain" description="Peptidase C14 caspase" evidence="1">
    <location>
        <begin position="49"/>
        <end position="212"/>
    </location>
</feature>
<dbReference type="Pfam" id="PF00656">
    <property type="entry name" value="Peptidase_C14"/>
    <property type="match status" value="1"/>
</dbReference>
<dbReference type="InterPro" id="IPR029030">
    <property type="entry name" value="Caspase-like_dom_sf"/>
</dbReference>
<dbReference type="InterPro" id="IPR011600">
    <property type="entry name" value="Pept_C14_caspase"/>
</dbReference>
<dbReference type="SUPFAM" id="SSF52129">
    <property type="entry name" value="Caspase-like"/>
    <property type="match status" value="1"/>
</dbReference>
<dbReference type="RefSeq" id="XP_012921007.1">
    <property type="nucleotide sequence ID" value="XM_013065553.2"/>
</dbReference>
<name>A0AAX6QHM8_HETGA</name>
<dbReference type="GeneID" id="101700519"/>
<evidence type="ECO:0000259" key="1">
    <source>
        <dbReference type="Pfam" id="PF00656"/>
    </source>
</evidence>
<protein>
    <submittedName>
        <fullName evidence="3">Caspase-16 isoform X1</fullName>
    </submittedName>
</protein>
<keyword evidence="2" id="KW-1185">Reference proteome</keyword>